<evidence type="ECO:0000313" key="1">
    <source>
        <dbReference type="EMBL" id="TKR82266.1"/>
    </source>
</evidence>
<evidence type="ECO:0000313" key="2">
    <source>
        <dbReference type="Proteomes" id="UP000298663"/>
    </source>
</evidence>
<protein>
    <submittedName>
        <fullName evidence="1">Uncharacterized protein</fullName>
    </submittedName>
</protein>
<organism evidence="1 2">
    <name type="scientific">Steinernema carpocapsae</name>
    <name type="common">Entomopathogenic nematode</name>
    <dbReference type="NCBI Taxonomy" id="34508"/>
    <lineage>
        <taxon>Eukaryota</taxon>
        <taxon>Metazoa</taxon>
        <taxon>Ecdysozoa</taxon>
        <taxon>Nematoda</taxon>
        <taxon>Chromadorea</taxon>
        <taxon>Rhabditida</taxon>
        <taxon>Tylenchina</taxon>
        <taxon>Panagrolaimomorpha</taxon>
        <taxon>Strongyloidoidea</taxon>
        <taxon>Steinernematidae</taxon>
        <taxon>Steinernema</taxon>
    </lineage>
</organism>
<reference evidence="1 2" key="1">
    <citation type="journal article" date="2015" name="Genome Biol.">
        <title>Comparative genomics of Steinernema reveals deeply conserved gene regulatory networks.</title>
        <authorList>
            <person name="Dillman A.R."/>
            <person name="Macchietto M."/>
            <person name="Porter C.F."/>
            <person name="Rogers A."/>
            <person name="Williams B."/>
            <person name="Antoshechkin I."/>
            <person name="Lee M.M."/>
            <person name="Goodwin Z."/>
            <person name="Lu X."/>
            <person name="Lewis E.E."/>
            <person name="Goodrich-Blair H."/>
            <person name="Stock S.P."/>
            <person name="Adams B.J."/>
            <person name="Sternberg P.W."/>
            <person name="Mortazavi A."/>
        </authorList>
    </citation>
    <scope>NUCLEOTIDE SEQUENCE [LARGE SCALE GENOMIC DNA]</scope>
    <source>
        <strain evidence="1 2">ALL</strain>
    </source>
</reference>
<dbReference type="Proteomes" id="UP000298663">
    <property type="component" value="Unassembled WGS sequence"/>
</dbReference>
<dbReference type="AlphaFoldDB" id="A0A4U5NHJ1"/>
<sequence>MNPFSSRALFFSSFSSARSFHGPTVNNVTDAEPLRNIVHELHVANVALNVAFGVTNCDMLVAENDDVSVHLRQGFNASSAPHAFLR</sequence>
<gene>
    <name evidence="1" type="ORF">L596_016012</name>
</gene>
<comment type="caution">
    <text evidence="1">The sequence shown here is derived from an EMBL/GenBank/DDBJ whole genome shotgun (WGS) entry which is preliminary data.</text>
</comment>
<dbReference type="EMBL" id="AZBU02000004">
    <property type="protein sequence ID" value="TKR82266.1"/>
    <property type="molecule type" value="Genomic_DNA"/>
</dbReference>
<proteinExistence type="predicted"/>
<name>A0A4U5NHJ1_STECR</name>
<reference evidence="1 2" key="2">
    <citation type="journal article" date="2019" name="G3 (Bethesda)">
        <title>Hybrid Assembly of the Genome of the Entomopathogenic Nematode Steinernema carpocapsae Identifies the X-Chromosome.</title>
        <authorList>
            <person name="Serra L."/>
            <person name="Macchietto M."/>
            <person name="Macias-Munoz A."/>
            <person name="McGill C.J."/>
            <person name="Rodriguez I.M."/>
            <person name="Rodriguez B."/>
            <person name="Murad R."/>
            <person name="Mortazavi A."/>
        </authorList>
    </citation>
    <scope>NUCLEOTIDE SEQUENCE [LARGE SCALE GENOMIC DNA]</scope>
    <source>
        <strain evidence="1 2">ALL</strain>
    </source>
</reference>
<accession>A0A4U5NHJ1</accession>
<keyword evidence="2" id="KW-1185">Reference proteome</keyword>